<evidence type="ECO:0000256" key="2">
    <source>
        <dbReference type="SAM" id="Phobius"/>
    </source>
</evidence>
<keyword evidence="2" id="KW-0812">Transmembrane</keyword>
<dbReference type="AlphaFoldDB" id="G0HH95"/>
<evidence type="ECO:0000256" key="1">
    <source>
        <dbReference type="SAM" id="MobiDB-lite"/>
    </source>
</evidence>
<name>G0HH95_CORVD</name>
<dbReference type="KEGG" id="cva:CVAR_2904"/>
<gene>
    <name evidence="3" type="ordered locus">CVAR_2904</name>
</gene>
<evidence type="ECO:0000313" key="3">
    <source>
        <dbReference type="EMBL" id="AEK38245.1"/>
    </source>
</evidence>
<keyword evidence="2" id="KW-1133">Transmembrane helix</keyword>
<reference evidence="3 4" key="1">
    <citation type="journal article" date="2011" name="BMC Genomics">
        <title>Complete genome sequence of Corynebacterium variabile DSM 44702 isolated from the surface of smear-ripened cheeses and insights into cheese ripening and flavor generation.</title>
        <authorList>
            <person name="Schroeder J."/>
            <person name="Maus I."/>
            <person name="Trost E."/>
            <person name="Tauch A."/>
        </authorList>
    </citation>
    <scope>NUCLEOTIDE SEQUENCE [LARGE SCALE GENOMIC DNA]</scope>
    <source>
        <strain evidence="4">DSM 44702 / JCM 12073 / NCIMB 30131</strain>
    </source>
</reference>
<feature type="transmembrane region" description="Helical" evidence="2">
    <location>
        <begin position="353"/>
        <end position="373"/>
    </location>
</feature>
<keyword evidence="2" id="KW-0472">Membrane</keyword>
<dbReference type="RefSeq" id="WP_014011367.1">
    <property type="nucleotide sequence ID" value="NC_015859.1"/>
</dbReference>
<accession>G0HH95</accession>
<proteinExistence type="predicted"/>
<dbReference type="EMBL" id="CP002917">
    <property type="protein sequence ID" value="AEK38245.1"/>
    <property type="molecule type" value="Genomic_DNA"/>
</dbReference>
<organism evidence="3 4">
    <name type="scientific">Corynebacterium variabile (strain DSM 44702 / CIP 107183 / JCM 12073 / NCIMB 30131)</name>
    <name type="common">Corynebacterium mooreparkense</name>
    <dbReference type="NCBI Taxonomy" id="858619"/>
    <lineage>
        <taxon>Bacteria</taxon>
        <taxon>Bacillati</taxon>
        <taxon>Actinomycetota</taxon>
        <taxon>Actinomycetes</taxon>
        <taxon>Mycobacteriales</taxon>
        <taxon>Corynebacteriaceae</taxon>
        <taxon>Corynebacterium</taxon>
    </lineage>
</organism>
<sequence length="401" mass="42217">MTASQPPLAAGTGGPAVSVDDLWSVRVGDIIELADVDRRSVVVADRAIPLVYRSDAQDAPDVSGHPVTVPGRQISDHDRKRVAGLVEYLRVRPDKVRVAVLRQADWPVAVVRDRGLVCGALVVDLAASRTSAQAATQSAGPTTTLAELTVTPVGTEVELRQRYRALAQLCVLLDTFRSNGRDLVGLTEDAVRVGERGRNVVLTGAADLEVGALLVTLPEEHTFLNDASAFAALVVRVLVGRRDVTVGDLEDLPPDVRTLVRHSLEAAGPSGGGIPDFLSWWSVLKTVATGVIRGPRPVPLPEPVPVVPVQVEPAPPAPHRAPVRDMLPGIVTVLGMLLLLVGALGLLAGAPVWAWALAVTGAVAAVGGLVTGVRAMRRREERQLTPPSAPPSTPPPARSSR</sequence>
<protein>
    <submittedName>
        <fullName evidence="3">Uncharacterized protein</fullName>
    </submittedName>
</protein>
<feature type="compositionally biased region" description="Pro residues" evidence="1">
    <location>
        <begin position="387"/>
        <end position="401"/>
    </location>
</feature>
<dbReference type="Proteomes" id="UP000006659">
    <property type="component" value="Chromosome"/>
</dbReference>
<feature type="region of interest" description="Disordered" evidence="1">
    <location>
        <begin position="378"/>
        <end position="401"/>
    </location>
</feature>
<feature type="transmembrane region" description="Helical" evidence="2">
    <location>
        <begin position="326"/>
        <end position="347"/>
    </location>
</feature>
<evidence type="ECO:0000313" key="4">
    <source>
        <dbReference type="Proteomes" id="UP000006659"/>
    </source>
</evidence>
<dbReference type="HOGENOM" id="CLU_686463_0_0_11"/>